<dbReference type="EMBL" id="MN739247">
    <property type="protein sequence ID" value="QHS95306.1"/>
    <property type="molecule type" value="Genomic_DNA"/>
</dbReference>
<keyword evidence="1" id="KW-0472">Membrane</keyword>
<keyword evidence="1" id="KW-0812">Transmembrane</keyword>
<protein>
    <submittedName>
        <fullName evidence="2">Uncharacterized protein</fullName>
    </submittedName>
</protein>
<organism evidence="2">
    <name type="scientific">viral metagenome</name>
    <dbReference type="NCBI Taxonomy" id="1070528"/>
    <lineage>
        <taxon>unclassified sequences</taxon>
        <taxon>metagenomes</taxon>
        <taxon>organismal metagenomes</taxon>
    </lineage>
</organism>
<proteinExistence type="predicted"/>
<name>A0A6C0BSW6_9ZZZZ</name>
<accession>A0A6C0BSW6</accession>
<keyword evidence="1" id="KW-1133">Transmembrane helix</keyword>
<evidence type="ECO:0000256" key="1">
    <source>
        <dbReference type="SAM" id="Phobius"/>
    </source>
</evidence>
<feature type="transmembrane region" description="Helical" evidence="1">
    <location>
        <begin position="9"/>
        <end position="30"/>
    </location>
</feature>
<sequence>MLDIIKNGYMFFAIGSVCLVVILFFTDSGVQEDISKLIKSGSKTDKMGKYSPSMLLLVGGIIGYGICYMTKDNIEGDCSGKQD</sequence>
<feature type="transmembrane region" description="Helical" evidence="1">
    <location>
        <begin position="50"/>
        <end position="69"/>
    </location>
</feature>
<evidence type="ECO:0000313" key="2">
    <source>
        <dbReference type="EMBL" id="QHS95306.1"/>
    </source>
</evidence>
<reference evidence="2" key="1">
    <citation type="journal article" date="2020" name="Nature">
        <title>Giant virus diversity and host interactions through global metagenomics.</title>
        <authorList>
            <person name="Schulz F."/>
            <person name="Roux S."/>
            <person name="Paez-Espino D."/>
            <person name="Jungbluth S."/>
            <person name="Walsh D.A."/>
            <person name="Denef V.J."/>
            <person name="McMahon K.D."/>
            <person name="Konstantinidis K.T."/>
            <person name="Eloe-Fadrosh E.A."/>
            <person name="Kyrpides N.C."/>
            <person name="Woyke T."/>
        </authorList>
    </citation>
    <scope>NUCLEOTIDE SEQUENCE</scope>
    <source>
        <strain evidence="2">GVMAG-M-3300018428-35</strain>
    </source>
</reference>
<dbReference type="AlphaFoldDB" id="A0A6C0BSW6"/>